<organism evidence="1">
    <name type="scientific">Rhizobium leguminosarum</name>
    <dbReference type="NCBI Taxonomy" id="384"/>
    <lineage>
        <taxon>Bacteria</taxon>
        <taxon>Pseudomonadati</taxon>
        <taxon>Pseudomonadota</taxon>
        <taxon>Alphaproteobacteria</taxon>
        <taxon>Hyphomicrobiales</taxon>
        <taxon>Rhizobiaceae</taxon>
        <taxon>Rhizobium/Agrobacterium group</taxon>
        <taxon>Rhizobium</taxon>
    </lineage>
</organism>
<accession>A0A179C049</accession>
<proteinExistence type="predicted"/>
<dbReference type="EMBL" id="LWBS01000006">
    <property type="protein sequence ID" value="OAP97564.1"/>
    <property type="molecule type" value="Genomic_DNA"/>
</dbReference>
<dbReference type="AlphaFoldDB" id="A0A179C049"/>
<dbReference type="SUPFAM" id="SSF47789">
    <property type="entry name" value="C-terminal domain of RNA polymerase alpha subunit"/>
    <property type="match status" value="1"/>
</dbReference>
<protein>
    <recommendedName>
        <fullName evidence="2">Helix-hairpin-helix domain-containing protein</fullName>
    </recommendedName>
</protein>
<gene>
    <name evidence="1" type="ORF">A4U53_36635</name>
</gene>
<dbReference type="Gene3D" id="1.10.150.20">
    <property type="entry name" value="5' to 3' exonuclease, C-terminal subdomain"/>
    <property type="match status" value="1"/>
</dbReference>
<evidence type="ECO:0000313" key="1">
    <source>
        <dbReference type="EMBL" id="OAP97564.1"/>
    </source>
</evidence>
<reference evidence="1" key="1">
    <citation type="submission" date="2016-04" db="EMBL/GenBank/DDBJ databases">
        <title>Fast-growing isolate from the root nodules of Vavilovia formosa.</title>
        <authorList>
            <person name="Kimeklis A."/>
            <person name="Safronova V."/>
            <person name="Belimov A."/>
            <person name="Andronov E."/>
        </authorList>
    </citation>
    <scope>NUCLEOTIDE SEQUENCE [LARGE SCALE GENOMIC DNA]</scope>
    <source>
        <strain evidence="1">Vaf-46</strain>
    </source>
</reference>
<evidence type="ECO:0008006" key="2">
    <source>
        <dbReference type="Google" id="ProtNLM"/>
    </source>
</evidence>
<name>A0A179C049_RHILE</name>
<sequence length="68" mass="7402">MSDYDDSLLSLGLRRATLNGLRSAGFHSISDFRGLTEVEILRLPNVNLLALNKILCARAQSMPAQTGV</sequence>
<comment type="caution">
    <text evidence="1">The sequence shown here is derived from an EMBL/GenBank/DDBJ whole genome shotgun (WGS) entry which is preliminary data.</text>
</comment>